<dbReference type="InterPro" id="IPR044862">
    <property type="entry name" value="Pro_4_hyd_alph_FE2OG_OXY"/>
</dbReference>
<dbReference type="EC" id="1.14.11.7" evidence="4"/>
<evidence type="ECO:0000256" key="1">
    <source>
        <dbReference type="ARBA" id="ARBA00001961"/>
    </source>
</evidence>
<evidence type="ECO:0000256" key="12">
    <source>
        <dbReference type="ARBA" id="ARBA00023002"/>
    </source>
</evidence>
<reference evidence="16" key="2">
    <citation type="submission" date="2025-08" db="UniProtKB">
        <authorList>
            <consortium name="Ensembl"/>
        </authorList>
    </citation>
    <scope>IDENTIFICATION</scope>
</reference>
<evidence type="ECO:0000256" key="7">
    <source>
        <dbReference type="ARBA" id="ARBA00022737"/>
    </source>
</evidence>
<sequence length="665" mass="75454">MDGTFPRAVLLSAVLLGACPGAALPLLPLLLLLLRRRAAAFYSGDYADVVRYMEGALGSYRDARRTRVRCRLRCQDQHPWDGAFSDLRFFDAVLRRAACMDTCIEEELGAQSVHKVSEDVLQDFHRRIPYNYLQLAYQKLKQPEKAAAAAHTYFQANPEHVEMGQNLEQYKDLQGVKEDHFVDREARPHQRSFTAAVRLYDSGDFEGAIALFEEALVEYYKADVECRALCQGPQKFEGHDHLRYRYSLHELISDHFTQVLHCEHECVRDLATRPGRLSPMENYLPLHYDYLQFAYFQGKLKGMQCALAYLLFHEGEEFMTENVDYYREVLGHDGKPREVRICSGDVGWEGAEGLKSWREKKDVSVEGCTVDYTSYCILDKSSLTTMTDSLKCCPVICAGGPLVYDSVQLVQNSAALNGTQRVLLDHVISEDECAELRHLAHAVTMAGDGYRGKMSPHTPNEKFEGATVLKALQYGYEGRVPMKSARLFYNISERARHITESYFLLNSTLHFSYTHLVCRTAITGQQDHRNDLSHPIHADNCLLDPEANECWKEPPAYTYRDYSALLYLNGDFEGGEFIFTEMDAKTMTASVKPKCGRMVGFSSGGENPHGVKAITRGQRCAVALWFTLDPLFRELERLQADEVIQSLDTQSVWGQGLNINPKDEL</sequence>
<accession>A0A8D3CZZ6</accession>
<name>A0A8D3CZZ6_SCOMX</name>
<organism evidence="16 17">
    <name type="scientific">Scophthalmus maximus</name>
    <name type="common">Turbot</name>
    <name type="synonym">Psetta maxima</name>
    <dbReference type="NCBI Taxonomy" id="52904"/>
    <lineage>
        <taxon>Eukaryota</taxon>
        <taxon>Metazoa</taxon>
        <taxon>Chordata</taxon>
        <taxon>Craniata</taxon>
        <taxon>Vertebrata</taxon>
        <taxon>Euteleostomi</taxon>
        <taxon>Actinopterygii</taxon>
        <taxon>Neopterygii</taxon>
        <taxon>Teleostei</taxon>
        <taxon>Neoteleostei</taxon>
        <taxon>Acanthomorphata</taxon>
        <taxon>Carangaria</taxon>
        <taxon>Pleuronectiformes</taxon>
        <taxon>Pleuronectoidei</taxon>
        <taxon>Scophthalmidae</taxon>
        <taxon>Scophthalmus</taxon>
    </lineage>
</organism>
<keyword evidence="10" id="KW-0847">Vitamin C</keyword>
<feature type="domain" description="Fe2OG dioxygenase" evidence="15">
    <location>
        <begin position="514"/>
        <end position="628"/>
    </location>
</feature>
<evidence type="ECO:0000256" key="9">
    <source>
        <dbReference type="ARBA" id="ARBA00022824"/>
    </source>
</evidence>
<dbReference type="Pfam" id="PF13640">
    <property type="entry name" value="2OG-FeII_Oxy_3"/>
    <property type="match status" value="1"/>
</dbReference>
<comment type="cofactor">
    <cofactor evidence="1">
        <name>L-ascorbate</name>
        <dbReference type="ChEBI" id="CHEBI:38290"/>
    </cofactor>
</comment>
<keyword evidence="9" id="KW-0256">Endoplasmic reticulum</keyword>
<evidence type="ECO:0000256" key="5">
    <source>
        <dbReference type="ARBA" id="ARBA00022723"/>
    </source>
</evidence>
<dbReference type="PROSITE" id="PS51257">
    <property type="entry name" value="PROKAR_LIPOPROTEIN"/>
    <property type="match status" value="1"/>
</dbReference>
<evidence type="ECO:0000256" key="3">
    <source>
        <dbReference type="ARBA" id="ARBA00006487"/>
    </source>
</evidence>
<evidence type="ECO:0000256" key="6">
    <source>
        <dbReference type="ARBA" id="ARBA00022729"/>
    </source>
</evidence>
<dbReference type="SMART" id="SM00702">
    <property type="entry name" value="P4Hc"/>
    <property type="match status" value="1"/>
</dbReference>
<dbReference type="PROSITE" id="PS51471">
    <property type="entry name" value="FE2OG_OXY"/>
    <property type="match status" value="1"/>
</dbReference>
<dbReference type="GO" id="GO:0019797">
    <property type="term" value="F:procollagen-proline 3-dioxygenase activity"/>
    <property type="evidence" value="ECO:0007669"/>
    <property type="project" value="UniProtKB-EC"/>
</dbReference>
<dbReference type="InterPro" id="IPR056585">
    <property type="entry name" value="Leprecan_dom"/>
</dbReference>
<keyword evidence="11" id="KW-0223">Dioxygenase</keyword>
<comment type="cofactor">
    <cofactor evidence="2">
        <name>Fe cation</name>
        <dbReference type="ChEBI" id="CHEBI:24875"/>
    </cofactor>
</comment>
<keyword evidence="5" id="KW-0479">Metal-binding</keyword>
<dbReference type="PANTHER" id="PTHR14049">
    <property type="entry name" value="LEPRECAN 1"/>
    <property type="match status" value="1"/>
</dbReference>
<keyword evidence="7" id="KW-0677">Repeat</keyword>
<dbReference type="InterPro" id="IPR005123">
    <property type="entry name" value="Oxoglu/Fe-dep_dioxygenase_dom"/>
</dbReference>
<keyword evidence="13" id="KW-0408">Iron</keyword>
<dbReference type="Ensembl" id="ENSSMAT00000055540.1">
    <property type="protein sequence ID" value="ENSSMAP00000052854.1"/>
    <property type="gene ID" value="ENSSMAG00000003284.2"/>
</dbReference>
<keyword evidence="6" id="KW-0732">Signal</keyword>
<evidence type="ECO:0000256" key="11">
    <source>
        <dbReference type="ARBA" id="ARBA00022964"/>
    </source>
</evidence>
<dbReference type="GO" id="GO:0032963">
    <property type="term" value="P:collagen metabolic process"/>
    <property type="evidence" value="ECO:0007669"/>
    <property type="project" value="InterPro"/>
</dbReference>
<keyword evidence="12" id="KW-0560">Oxidoreductase</keyword>
<dbReference type="InterPro" id="IPR039575">
    <property type="entry name" value="P3H"/>
</dbReference>
<dbReference type="Pfam" id="PF23557">
    <property type="entry name" value="TPR_leprecan"/>
    <property type="match status" value="1"/>
</dbReference>
<comment type="similarity">
    <text evidence="3">Belongs to the leprecan family.</text>
</comment>
<evidence type="ECO:0000256" key="10">
    <source>
        <dbReference type="ARBA" id="ARBA00022896"/>
    </source>
</evidence>
<dbReference type="AlphaFoldDB" id="A0A8D3CZZ6"/>
<evidence type="ECO:0000313" key="16">
    <source>
        <dbReference type="Ensembl" id="ENSSMAP00000052854.1"/>
    </source>
</evidence>
<protein>
    <recommendedName>
        <fullName evidence="4">procollagen-proline 3-dioxygenase</fullName>
        <ecNumber evidence="4">1.14.11.7</ecNumber>
    </recommendedName>
</protein>
<dbReference type="GO" id="GO:0031418">
    <property type="term" value="F:L-ascorbic acid binding"/>
    <property type="evidence" value="ECO:0007669"/>
    <property type="project" value="UniProtKB-KW"/>
</dbReference>
<proteinExistence type="inferred from homology"/>
<keyword evidence="14" id="KW-0325">Glycoprotein</keyword>
<dbReference type="Proteomes" id="UP000694558">
    <property type="component" value="Chromosome 12"/>
</dbReference>
<dbReference type="InterPro" id="IPR006620">
    <property type="entry name" value="Pro_4_hyd_alph"/>
</dbReference>
<evidence type="ECO:0000256" key="13">
    <source>
        <dbReference type="ARBA" id="ARBA00023004"/>
    </source>
</evidence>
<evidence type="ECO:0000256" key="8">
    <source>
        <dbReference type="ARBA" id="ARBA00022803"/>
    </source>
</evidence>
<dbReference type="InterPro" id="IPR011990">
    <property type="entry name" value="TPR-like_helical_dom_sf"/>
</dbReference>
<dbReference type="Gene3D" id="1.25.40.10">
    <property type="entry name" value="Tetratricopeptide repeat domain"/>
    <property type="match status" value="1"/>
</dbReference>
<dbReference type="Gene3D" id="2.60.120.620">
    <property type="entry name" value="q2cbj1_9rhob like domain"/>
    <property type="match status" value="1"/>
</dbReference>
<dbReference type="GO" id="GO:0005783">
    <property type="term" value="C:endoplasmic reticulum"/>
    <property type="evidence" value="ECO:0007669"/>
    <property type="project" value="TreeGrafter"/>
</dbReference>
<dbReference type="FunFam" id="2.60.120.620:FF:000003">
    <property type="entry name" value="Prolyl 3-hydroxylase 2"/>
    <property type="match status" value="1"/>
</dbReference>
<gene>
    <name evidence="16" type="primary">p3h2</name>
</gene>
<reference evidence="16" key="1">
    <citation type="submission" date="2023-05" db="EMBL/GenBank/DDBJ databases">
        <title>High-quality long-read genome of Scophthalmus maximus.</title>
        <authorList>
            <person name="Lien S."/>
            <person name="Martinez P."/>
        </authorList>
    </citation>
    <scope>NUCLEOTIDE SEQUENCE [LARGE SCALE GENOMIC DNA]</scope>
</reference>
<evidence type="ECO:0000256" key="14">
    <source>
        <dbReference type="ARBA" id="ARBA00023180"/>
    </source>
</evidence>
<evidence type="ECO:0000259" key="15">
    <source>
        <dbReference type="PROSITE" id="PS51471"/>
    </source>
</evidence>
<dbReference type="GeneTree" id="ENSGT00940000159593"/>
<keyword evidence="8" id="KW-0802">TPR repeat</keyword>
<dbReference type="PANTHER" id="PTHR14049:SF1">
    <property type="entry name" value="PROLYL 3-HYDROXYLASE 2"/>
    <property type="match status" value="1"/>
</dbReference>
<evidence type="ECO:0000313" key="17">
    <source>
        <dbReference type="Proteomes" id="UP000694558"/>
    </source>
</evidence>
<evidence type="ECO:0000256" key="2">
    <source>
        <dbReference type="ARBA" id="ARBA00001962"/>
    </source>
</evidence>
<evidence type="ECO:0000256" key="4">
    <source>
        <dbReference type="ARBA" id="ARBA00012262"/>
    </source>
</evidence>
<dbReference type="GO" id="GO:0005506">
    <property type="term" value="F:iron ion binding"/>
    <property type="evidence" value="ECO:0007669"/>
    <property type="project" value="InterPro"/>
</dbReference>